<sequence length="47" mass="5335">MGAVEGGERYTVTRDGREIAELVPLRQRRTFVSRADFVRVSRLVPST</sequence>
<organism evidence="1 2">
    <name type="scientific">Ruania alkalisoli</name>
    <dbReference type="NCBI Taxonomy" id="2779775"/>
    <lineage>
        <taxon>Bacteria</taxon>
        <taxon>Bacillati</taxon>
        <taxon>Actinomycetota</taxon>
        <taxon>Actinomycetes</taxon>
        <taxon>Micrococcales</taxon>
        <taxon>Ruaniaceae</taxon>
        <taxon>Ruania</taxon>
    </lineage>
</organism>
<reference evidence="1 2" key="1">
    <citation type="submission" date="2020-10" db="EMBL/GenBank/DDBJ databases">
        <title>Haloactinobacterium sp. RN3S43, a bacterium isolated from saline soil.</title>
        <authorList>
            <person name="Sun J.-Q."/>
        </authorList>
    </citation>
    <scope>NUCLEOTIDE SEQUENCE [LARGE SCALE GENOMIC DNA]</scope>
    <source>
        <strain evidence="1 2">RN3S43</strain>
    </source>
</reference>
<name>A0A7M1SS43_9MICO</name>
<dbReference type="EMBL" id="CP063169">
    <property type="protein sequence ID" value="QOR69403.1"/>
    <property type="molecule type" value="Genomic_DNA"/>
</dbReference>
<evidence type="ECO:0008006" key="3">
    <source>
        <dbReference type="Google" id="ProtNLM"/>
    </source>
</evidence>
<dbReference type="KEGG" id="halt:IM660_11920"/>
<gene>
    <name evidence="1" type="ORF">IM660_11920</name>
</gene>
<evidence type="ECO:0000313" key="2">
    <source>
        <dbReference type="Proteomes" id="UP000593758"/>
    </source>
</evidence>
<evidence type="ECO:0000313" key="1">
    <source>
        <dbReference type="EMBL" id="QOR69403.1"/>
    </source>
</evidence>
<accession>A0A7M1SS43</accession>
<proteinExistence type="predicted"/>
<dbReference type="AlphaFoldDB" id="A0A7M1SS43"/>
<dbReference type="Proteomes" id="UP000593758">
    <property type="component" value="Chromosome"/>
</dbReference>
<keyword evidence="2" id="KW-1185">Reference proteome</keyword>
<protein>
    <recommendedName>
        <fullName evidence="3">Type II toxin-antitoxin system prevent-host-death family antitoxin</fullName>
    </recommendedName>
</protein>